<gene>
    <name evidence="1" type="ORF">SAMEA4873556_03153</name>
</gene>
<dbReference type="AlphaFoldDB" id="A0A486TYE5"/>
<name>A0A486TYE5_KLEPN</name>
<proteinExistence type="predicted"/>
<reference evidence="1" key="1">
    <citation type="submission" date="2019-03" db="EMBL/GenBank/DDBJ databases">
        <authorList>
            <consortium name="Pathogen Informatics"/>
        </authorList>
    </citation>
    <scope>NUCLEOTIDE SEQUENCE</scope>
    <source>
        <strain evidence="1">5012STDY7626355</strain>
    </source>
</reference>
<organism evidence="1">
    <name type="scientific">Klebsiella pneumoniae</name>
    <dbReference type="NCBI Taxonomy" id="573"/>
    <lineage>
        <taxon>Bacteria</taxon>
        <taxon>Pseudomonadati</taxon>
        <taxon>Pseudomonadota</taxon>
        <taxon>Gammaproteobacteria</taxon>
        <taxon>Enterobacterales</taxon>
        <taxon>Enterobacteriaceae</taxon>
        <taxon>Klebsiella/Raoultella group</taxon>
        <taxon>Klebsiella</taxon>
        <taxon>Klebsiella pneumoniae complex</taxon>
    </lineage>
</organism>
<sequence length="205" mass="22985">MAFLRLTAIRQHQRQRFAAQVRRRFAPAIGDRYGGGQRIAAAGKARLTEIDILHAVDKQRWLLPAGIAAGGHRQFAADVAGGQLRSQAIAQRQCAHRAGKIIIKSLPRRSRHIQRKGIVSENTDIAAGRERQDAAKRRRYLPAQRHRKADVAVIALSGNARDVEALRRRPAPVHLQRRVPGDSRRDAAFPWRAPVGFPALFQRYV</sequence>
<protein>
    <submittedName>
        <fullName evidence="1">Uncharacterized protein</fullName>
    </submittedName>
</protein>
<dbReference type="EMBL" id="CAAHDC010000009">
    <property type="protein sequence ID" value="VGM31174.1"/>
    <property type="molecule type" value="Genomic_DNA"/>
</dbReference>
<accession>A0A486TYE5</accession>
<evidence type="ECO:0000313" key="1">
    <source>
        <dbReference type="EMBL" id="VGM31174.1"/>
    </source>
</evidence>